<evidence type="ECO:0000256" key="5">
    <source>
        <dbReference type="ARBA" id="ARBA00022523"/>
    </source>
</evidence>
<dbReference type="OMA" id="WIMCQQF"/>
<evidence type="ECO:0000256" key="12">
    <source>
        <dbReference type="RuleBase" id="RU003679"/>
    </source>
</evidence>
<evidence type="ECO:0000256" key="10">
    <source>
        <dbReference type="ARBA" id="ARBA00023295"/>
    </source>
</evidence>
<name>A0A0K9P7X8_ZOSMR</name>
<evidence type="ECO:0000256" key="1">
    <source>
        <dbReference type="ARBA" id="ARBA00001412"/>
    </source>
</evidence>
<evidence type="ECO:0000313" key="15">
    <source>
        <dbReference type="EMBL" id="KMZ64362.1"/>
    </source>
</evidence>
<evidence type="ECO:0000256" key="13">
    <source>
        <dbReference type="SAM" id="SignalP"/>
    </source>
</evidence>
<sequence>MMPLQQSGYSFFFLIFFFFASALCTNVTYDHRALIINGQRKLLMSASIHYPRSVPAMWPGLVAAAKEGGIDVIESYVFWNGHEISPGKYYFGGRFDLVKFVKIIRDARMYMMLRIGPFVAAEWNFGGVPVWLHYVPGTVFRTDSEPFKTHVQSFTTYIVEMMKKERLFASQGGPIILAQVENEYGDIESVYGKGGKPYAMWSAKMALSQNIGVPWIMCQQYDAPDPVINTCNSFYCDQFQPNSVKKPKIWTENWPGWFNTFGSAIRQRPPEDIAYAVARFFQNGGSLNNYYMYHGGTNFDRTSGGPFITTSYDYDAPLDEYGLLRLPKWGHLKDLHKAIKLCEHALLYGEAALVTLGPLQEATVYTDLIGNCAAFLANLDEEMDKTVVFQNKSYHLLPWSVSILPDCRNVEFNTAMITSQSSIVEMIPESLQASSFVQEKGLKTSNWDFFVEKIGVWHTADLKKTGFVDHINTTKDTTDYLWYTTSFHFHRDQGLLRNGSLPVLKVESKGHAVHVFVNKKLQVSSSGNGAGSSFKFESPITLKHGKNKIALLSMTVGLQNAGPFYEWVGAGLTSVKISHLKGGSIDLSSNTWVYKIGLEGEYKNIYSEEHAKKVKWISMDEVPKNQPLTWYKTTVHPPSGQDPIALDMEFMGKGRAWLNGEAIGRYWPRKSSIHDKCSSTCNYRGKFFPDKCGTGCGQPTQRWYHIPRSWFRPSGNTLVIFEEKGGDPSKIKFARRRATSICGSVAEAYPLDLGSMVNANGKKDTKTNLYLACSHGSFISAIKFASFGTPAGSCGSYSQGICHYANSVHVVKEACLNKNNCAISLSEKTFGNNIICPGTIKKLSVEVACS</sequence>
<feature type="chain" id="PRO_5005527512" description="Beta-galactosidase" evidence="13">
    <location>
        <begin position="25"/>
        <end position="850"/>
    </location>
</feature>
<dbReference type="GO" id="GO:0048046">
    <property type="term" value="C:apoplast"/>
    <property type="evidence" value="ECO:0007669"/>
    <property type="project" value="UniProtKB-SubCell"/>
</dbReference>
<dbReference type="Gene3D" id="3.20.20.80">
    <property type="entry name" value="Glycosidases"/>
    <property type="match status" value="1"/>
</dbReference>
<comment type="catalytic activity">
    <reaction evidence="1 11">
        <text>Hydrolysis of terminal non-reducing beta-D-galactose residues in beta-D-galactosides.</text>
        <dbReference type="EC" id="3.2.1.23"/>
    </reaction>
</comment>
<evidence type="ECO:0000256" key="8">
    <source>
        <dbReference type="ARBA" id="ARBA00022801"/>
    </source>
</evidence>
<dbReference type="InterPro" id="IPR019801">
    <property type="entry name" value="Glyco_hydro_35_CS"/>
</dbReference>
<keyword evidence="7 13" id="KW-0732">Signal</keyword>
<proteinExistence type="inferred from homology"/>
<dbReference type="SUPFAM" id="SSF51445">
    <property type="entry name" value="(Trans)glycosidases"/>
    <property type="match status" value="1"/>
</dbReference>
<dbReference type="InterPro" id="IPR041392">
    <property type="entry name" value="GHD"/>
</dbReference>
<organism evidence="15 16">
    <name type="scientific">Zostera marina</name>
    <name type="common">Eelgrass</name>
    <dbReference type="NCBI Taxonomy" id="29655"/>
    <lineage>
        <taxon>Eukaryota</taxon>
        <taxon>Viridiplantae</taxon>
        <taxon>Streptophyta</taxon>
        <taxon>Embryophyta</taxon>
        <taxon>Tracheophyta</taxon>
        <taxon>Spermatophyta</taxon>
        <taxon>Magnoliopsida</taxon>
        <taxon>Liliopsida</taxon>
        <taxon>Zosteraceae</taxon>
        <taxon>Zostera</taxon>
    </lineage>
</organism>
<keyword evidence="6" id="KW-0964">Secreted</keyword>
<dbReference type="EMBL" id="LFYR01001161">
    <property type="protein sequence ID" value="KMZ64362.1"/>
    <property type="molecule type" value="Genomic_DNA"/>
</dbReference>
<dbReference type="InterPro" id="IPR001944">
    <property type="entry name" value="Glycoside_Hdrlase_35"/>
</dbReference>
<dbReference type="Proteomes" id="UP000036987">
    <property type="component" value="Unassembled WGS sequence"/>
</dbReference>
<dbReference type="GO" id="GO:0009505">
    <property type="term" value="C:plant-type cell wall"/>
    <property type="evidence" value="ECO:0000318"/>
    <property type="project" value="GO_Central"/>
</dbReference>
<evidence type="ECO:0000256" key="4">
    <source>
        <dbReference type="ARBA" id="ARBA00012756"/>
    </source>
</evidence>
<dbReference type="GO" id="GO:0005773">
    <property type="term" value="C:vacuole"/>
    <property type="evidence" value="ECO:0000318"/>
    <property type="project" value="GO_Central"/>
</dbReference>
<evidence type="ECO:0000256" key="7">
    <source>
        <dbReference type="ARBA" id="ARBA00022729"/>
    </source>
</evidence>
<evidence type="ECO:0000256" key="6">
    <source>
        <dbReference type="ARBA" id="ARBA00022525"/>
    </source>
</evidence>
<dbReference type="InterPro" id="IPR008979">
    <property type="entry name" value="Galactose-bd-like_sf"/>
</dbReference>
<dbReference type="PROSITE" id="PS50228">
    <property type="entry name" value="SUEL_LECTIN"/>
    <property type="match status" value="1"/>
</dbReference>
<dbReference type="CDD" id="cd22842">
    <property type="entry name" value="Gal_Rha_Lectin_BGal"/>
    <property type="match status" value="1"/>
</dbReference>
<feature type="signal peptide" evidence="13">
    <location>
        <begin position="1"/>
        <end position="24"/>
    </location>
</feature>
<comment type="similarity">
    <text evidence="3 12">Belongs to the glycosyl hydrolase 35 family.</text>
</comment>
<dbReference type="FunFam" id="2.60.120.260:FF:000097">
    <property type="entry name" value="Beta-galactosidase"/>
    <property type="match status" value="1"/>
</dbReference>
<accession>A0A0K9P7X8</accession>
<evidence type="ECO:0000313" key="16">
    <source>
        <dbReference type="Proteomes" id="UP000036987"/>
    </source>
</evidence>
<dbReference type="InterPro" id="IPR000922">
    <property type="entry name" value="Lectin_gal-bd_dom"/>
</dbReference>
<evidence type="ECO:0000256" key="2">
    <source>
        <dbReference type="ARBA" id="ARBA00004271"/>
    </source>
</evidence>
<keyword evidence="16" id="KW-1185">Reference proteome</keyword>
<dbReference type="InterPro" id="IPR017853">
    <property type="entry name" value="GH"/>
</dbReference>
<dbReference type="OrthoDB" id="1657402at2759"/>
<dbReference type="GO" id="GO:0019388">
    <property type="term" value="P:galactose catabolic process"/>
    <property type="evidence" value="ECO:0000318"/>
    <property type="project" value="GO_Central"/>
</dbReference>
<comment type="caution">
    <text evidence="15">The sequence shown here is derived from an EMBL/GenBank/DDBJ whole genome shotgun (WGS) entry which is preliminary data.</text>
</comment>
<dbReference type="Pfam" id="PF01301">
    <property type="entry name" value="Glyco_hydro_35"/>
    <property type="match status" value="1"/>
</dbReference>
<dbReference type="Pfam" id="PF02140">
    <property type="entry name" value="SUEL_Lectin"/>
    <property type="match status" value="1"/>
</dbReference>
<feature type="domain" description="SUEL-type lectin" evidence="14">
    <location>
        <begin position="763"/>
        <end position="850"/>
    </location>
</feature>
<evidence type="ECO:0000256" key="9">
    <source>
        <dbReference type="ARBA" id="ARBA00023180"/>
    </source>
</evidence>
<gene>
    <name evidence="15" type="ORF">ZOSMA_373G00100</name>
</gene>
<dbReference type="PROSITE" id="PS01182">
    <property type="entry name" value="GLYCOSYL_HYDROL_F35"/>
    <property type="match status" value="1"/>
</dbReference>
<keyword evidence="5" id="KW-0052">Apoplast</keyword>
<evidence type="ECO:0000256" key="3">
    <source>
        <dbReference type="ARBA" id="ARBA00009809"/>
    </source>
</evidence>
<dbReference type="FunFam" id="2.60.120.260:FF:000142">
    <property type="entry name" value="Beta-galactosidase"/>
    <property type="match status" value="1"/>
</dbReference>
<dbReference type="Pfam" id="PF21467">
    <property type="entry name" value="BetaGal_gal-bd"/>
    <property type="match status" value="1"/>
</dbReference>
<comment type="subcellular location">
    <subcellularLocation>
        <location evidence="2">Secreted</location>
        <location evidence="2">Extracellular space</location>
        <location evidence="2">Apoplast</location>
    </subcellularLocation>
</comment>
<dbReference type="Gene3D" id="2.60.120.260">
    <property type="entry name" value="Galactose-binding domain-like"/>
    <property type="match status" value="1"/>
</dbReference>
<evidence type="ECO:0000256" key="11">
    <source>
        <dbReference type="RuleBase" id="RU000675"/>
    </source>
</evidence>
<keyword evidence="9" id="KW-0325">Glycoprotein</keyword>
<protein>
    <recommendedName>
        <fullName evidence="4 11">Beta-galactosidase</fullName>
        <ecNumber evidence="4 11">3.2.1.23</ecNumber>
    </recommendedName>
</protein>
<dbReference type="PRINTS" id="PR00742">
    <property type="entry name" value="GLHYDRLASE35"/>
</dbReference>
<dbReference type="EC" id="3.2.1.23" evidence="4 11"/>
<dbReference type="GO" id="GO:0030246">
    <property type="term" value="F:carbohydrate binding"/>
    <property type="evidence" value="ECO:0007669"/>
    <property type="project" value="InterPro"/>
</dbReference>
<dbReference type="PANTHER" id="PTHR23421">
    <property type="entry name" value="BETA-GALACTOSIDASE RELATED"/>
    <property type="match status" value="1"/>
</dbReference>
<dbReference type="Pfam" id="PF17834">
    <property type="entry name" value="GHD"/>
    <property type="match status" value="1"/>
</dbReference>
<dbReference type="Gene3D" id="2.60.120.740">
    <property type="match status" value="1"/>
</dbReference>
<dbReference type="InterPro" id="IPR031330">
    <property type="entry name" value="Gly_Hdrlase_35_cat"/>
</dbReference>
<dbReference type="FunFam" id="3.20.20.80:FF:000006">
    <property type="entry name" value="Beta-galactosidase"/>
    <property type="match status" value="1"/>
</dbReference>
<keyword evidence="10 11" id="KW-0326">Glycosidase</keyword>
<dbReference type="STRING" id="29655.A0A0K9P7X8"/>
<keyword evidence="8 11" id="KW-0378">Hydrolase</keyword>
<dbReference type="AlphaFoldDB" id="A0A0K9P7X8"/>
<dbReference type="InterPro" id="IPR043159">
    <property type="entry name" value="Lectin_gal-bd_sf"/>
</dbReference>
<dbReference type="GO" id="GO:0009827">
    <property type="term" value="P:plant-type cell wall modification"/>
    <property type="evidence" value="ECO:0000318"/>
    <property type="project" value="GO_Central"/>
</dbReference>
<reference evidence="16" key="1">
    <citation type="journal article" date="2016" name="Nature">
        <title>The genome of the seagrass Zostera marina reveals angiosperm adaptation to the sea.</title>
        <authorList>
            <person name="Olsen J.L."/>
            <person name="Rouze P."/>
            <person name="Verhelst B."/>
            <person name="Lin Y.-C."/>
            <person name="Bayer T."/>
            <person name="Collen J."/>
            <person name="Dattolo E."/>
            <person name="De Paoli E."/>
            <person name="Dittami S."/>
            <person name="Maumus F."/>
            <person name="Michel G."/>
            <person name="Kersting A."/>
            <person name="Lauritano C."/>
            <person name="Lohaus R."/>
            <person name="Toepel M."/>
            <person name="Tonon T."/>
            <person name="Vanneste K."/>
            <person name="Amirebrahimi M."/>
            <person name="Brakel J."/>
            <person name="Bostroem C."/>
            <person name="Chovatia M."/>
            <person name="Grimwood J."/>
            <person name="Jenkins J.W."/>
            <person name="Jueterbock A."/>
            <person name="Mraz A."/>
            <person name="Stam W.T."/>
            <person name="Tice H."/>
            <person name="Bornberg-Bauer E."/>
            <person name="Green P.J."/>
            <person name="Pearson G.A."/>
            <person name="Procaccini G."/>
            <person name="Duarte C.M."/>
            <person name="Schmutz J."/>
            <person name="Reusch T.B.H."/>
            <person name="Van de Peer Y."/>
        </authorList>
    </citation>
    <scope>NUCLEOTIDE SEQUENCE [LARGE SCALE GENOMIC DNA]</scope>
    <source>
        <strain evidence="16">cv. Finnish</strain>
    </source>
</reference>
<evidence type="ECO:0000259" key="14">
    <source>
        <dbReference type="PROSITE" id="PS50228"/>
    </source>
</evidence>
<dbReference type="InterPro" id="IPR048913">
    <property type="entry name" value="BetaGal_gal-bd"/>
</dbReference>
<dbReference type="SUPFAM" id="SSF49785">
    <property type="entry name" value="Galactose-binding domain-like"/>
    <property type="match status" value="2"/>
</dbReference>
<dbReference type="GO" id="GO:0004565">
    <property type="term" value="F:beta-galactosidase activity"/>
    <property type="evidence" value="ECO:0000318"/>
    <property type="project" value="GO_Central"/>
</dbReference>